<dbReference type="GO" id="GO:0016485">
    <property type="term" value="P:protein processing"/>
    <property type="evidence" value="ECO:0007669"/>
    <property type="project" value="TreeGrafter"/>
</dbReference>
<keyword evidence="8" id="KW-1133">Transmembrane helix</keyword>
<accession>E3MWM2</accession>
<dbReference type="InterPro" id="IPR000718">
    <property type="entry name" value="Peptidase_M13"/>
</dbReference>
<dbReference type="SUPFAM" id="SSF55486">
    <property type="entry name" value="Metalloproteases ('zincins'), catalytic domain"/>
    <property type="match status" value="1"/>
</dbReference>
<evidence type="ECO:0000256" key="6">
    <source>
        <dbReference type="ARBA" id="ARBA00022833"/>
    </source>
</evidence>
<dbReference type="Pfam" id="PF01431">
    <property type="entry name" value="Peptidase_M13"/>
    <property type="match status" value="1"/>
</dbReference>
<dbReference type="GeneID" id="9805039"/>
<dbReference type="Gene3D" id="3.40.390.10">
    <property type="entry name" value="Collagenase (Catalytic Domain)"/>
    <property type="match status" value="1"/>
</dbReference>
<dbReference type="AlphaFoldDB" id="E3MWM2"/>
<dbReference type="InterPro" id="IPR042089">
    <property type="entry name" value="Peptidase_M13_dom_2"/>
</dbReference>
<evidence type="ECO:0000256" key="8">
    <source>
        <dbReference type="SAM" id="Phobius"/>
    </source>
</evidence>
<proteinExistence type="inferred from homology"/>
<reference evidence="11" key="1">
    <citation type="submission" date="2007-07" db="EMBL/GenBank/DDBJ databases">
        <title>PCAP assembly of the Caenorhabditis remanei genome.</title>
        <authorList>
            <consortium name="The Caenorhabditis remanei Sequencing Consortium"/>
            <person name="Wilson R.K."/>
        </authorList>
    </citation>
    <scope>NUCLEOTIDE SEQUENCE [LARGE SCALE GENOMIC DNA]</scope>
    <source>
        <strain evidence="11">PB4641</strain>
    </source>
</reference>
<protein>
    <recommendedName>
        <fullName evidence="13">Peptidase M13 C-terminal domain-containing protein</fullName>
    </recommendedName>
</protein>
<dbReference type="eggNOG" id="KOG3624">
    <property type="taxonomic scope" value="Eukaryota"/>
</dbReference>
<dbReference type="InterPro" id="IPR018497">
    <property type="entry name" value="Peptidase_M13_C"/>
</dbReference>
<comment type="similarity">
    <text evidence="2">Belongs to the peptidase M13 family.</text>
</comment>
<feature type="transmembrane region" description="Helical" evidence="8">
    <location>
        <begin position="167"/>
        <end position="189"/>
    </location>
</feature>
<evidence type="ECO:0000256" key="4">
    <source>
        <dbReference type="ARBA" id="ARBA00022723"/>
    </source>
</evidence>
<dbReference type="InterPro" id="IPR008753">
    <property type="entry name" value="Peptidase_M13_N"/>
</dbReference>
<dbReference type="OMA" id="ECIHLAH"/>
<dbReference type="GO" id="GO:0046872">
    <property type="term" value="F:metal ion binding"/>
    <property type="evidence" value="ECO:0007669"/>
    <property type="project" value="UniProtKB-KW"/>
</dbReference>
<keyword evidence="8" id="KW-0812">Transmembrane</keyword>
<evidence type="ECO:0000259" key="10">
    <source>
        <dbReference type="Pfam" id="PF05649"/>
    </source>
</evidence>
<keyword evidence="4" id="KW-0479">Metal-binding</keyword>
<evidence type="ECO:0000256" key="5">
    <source>
        <dbReference type="ARBA" id="ARBA00022801"/>
    </source>
</evidence>
<keyword evidence="6" id="KW-0862">Zinc</keyword>
<dbReference type="Pfam" id="PF10316">
    <property type="entry name" value="7TM_GPCR_Srbc"/>
    <property type="match status" value="1"/>
</dbReference>
<dbReference type="OrthoDB" id="5855623at2759"/>
<keyword evidence="8" id="KW-0472">Membrane</keyword>
<dbReference type="EMBL" id="DS268488">
    <property type="protein sequence ID" value="EFP10757.1"/>
    <property type="molecule type" value="Genomic_DNA"/>
</dbReference>
<evidence type="ECO:0000256" key="2">
    <source>
        <dbReference type="ARBA" id="ARBA00007357"/>
    </source>
</evidence>
<evidence type="ECO:0000256" key="7">
    <source>
        <dbReference type="ARBA" id="ARBA00023049"/>
    </source>
</evidence>
<dbReference type="CDD" id="cd08662">
    <property type="entry name" value="M13"/>
    <property type="match status" value="1"/>
</dbReference>
<sequence length="869" mass="99836">MTIMNISAVIISTIGVVSSVFTSGMNIFLFRNYKKEKYDILIFYCRFVVDFLMSFLNTFYFLFVIFYTLFTENLFEYHNFLIYIALPSTSLKAARSIVTLSISTERMMANRLAIIDAAIISCCDFLPIVASNFVVFSFQNVGPHTAVLQSVGLAIESKMSVTDKLTVLHNLLKILTFLSIWLFAVYATVTMMRSSEIQNLSIDILEIPKTTTPPELPKPEFLVAEPRKVCKSPECIHLAHQLHNWRDISVDPCEDFYKAACGKYNEDTLVQGPRLVKKTRIVQQLVNAFLKEKQSINSTSKSEQALKKYSDLCKQWVVLKQGDRVKQQTKTRNELLKKIGSVPAFDKNWKESNFDLNEMLYKTALLGKQNLVFFSMKIENSKRAVIEKDYTIPELLLGYQKEDALKNSGLKPEDQVIEEDFKNVENLNNELMKFNDLADLEKVPLSQFQTYVPSLNFEKILKGLFNQYLKNEVWDNIKNKIAVPKSSYFFNETYNLETILKSTPKRVLANYIGMHYRVWVDEVSAINPKEKYICAEKIIEKLPLAALRVFTRYHFDKENIQLATEMVEDIEKSFIETIQGSTWLQQSTKTTAIQKMKLMKKIIGYTKELEVPGALDSFFESLDLSNVTSYLAANIEIDRFQNEQNYNHMASLLPFAPDKMLVGANAYYDQLSNVLTLNVPFMDDPFFDSTFPNYAKIASIGEVIGHEIGHGFDPNGRKRDENGERKDWWTPEDSAEYDKRAECLINQYNEYDDPTYGKKLDGTRTISEMAADLIGINVSWMTYNKVNFSNESSIIGFEDEKADKLFFHLSALNWCSARDVKPLKEQLARNHPTNNFRVNGVFANMKEFSEAFNCPVGSTMNPVKKCELF</sequence>
<feature type="domain" description="Peptidase M13 C-terminal" evidence="9">
    <location>
        <begin position="665"/>
        <end position="868"/>
    </location>
</feature>
<feature type="domain" description="Peptidase M13 N-terminal" evidence="10">
    <location>
        <begin position="252"/>
        <end position="605"/>
    </location>
</feature>
<dbReference type="Gene3D" id="1.10.1380.10">
    <property type="entry name" value="Neutral endopeptidase , domain2"/>
    <property type="match status" value="1"/>
</dbReference>
<dbReference type="PANTHER" id="PTHR11733">
    <property type="entry name" value="ZINC METALLOPROTEASE FAMILY M13 NEPRILYSIN-RELATED"/>
    <property type="match status" value="1"/>
</dbReference>
<dbReference type="GO" id="GO:0004222">
    <property type="term" value="F:metalloendopeptidase activity"/>
    <property type="evidence" value="ECO:0007669"/>
    <property type="project" value="InterPro"/>
</dbReference>
<keyword evidence="12" id="KW-1185">Reference proteome</keyword>
<dbReference type="InterPro" id="IPR024079">
    <property type="entry name" value="MetalloPept_cat_dom_sf"/>
</dbReference>
<feature type="transmembrane region" description="Helical" evidence="8">
    <location>
        <begin position="41"/>
        <end position="68"/>
    </location>
</feature>
<dbReference type="KEGG" id="crq:GCK72_020590"/>
<dbReference type="Proteomes" id="UP000008281">
    <property type="component" value="Unassembled WGS sequence"/>
</dbReference>
<dbReference type="InParanoid" id="E3MWM2"/>
<evidence type="ECO:0000256" key="1">
    <source>
        <dbReference type="ARBA" id="ARBA00001947"/>
    </source>
</evidence>
<evidence type="ECO:0000256" key="3">
    <source>
        <dbReference type="ARBA" id="ARBA00022670"/>
    </source>
</evidence>
<comment type="cofactor">
    <cofactor evidence="1">
        <name>Zn(2+)</name>
        <dbReference type="ChEBI" id="CHEBI:29105"/>
    </cofactor>
</comment>
<evidence type="ECO:0000313" key="12">
    <source>
        <dbReference type="Proteomes" id="UP000008281"/>
    </source>
</evidence>
<dbReference type="PANTHER" id="PTHR11733:SF7">
    <property type="entry name" value="NEPRILYSIN METALLOPEPTIDASE FAMILY-RELATED"/>
    <property type="match status" value="1"/>
</dbReference>
<dbReference type="RefSeq" id="XP_003099398.2">
    <property type="nucleotide sequence ID" value="XM_003099350.2"/>
</dbReference>
<dbReference type="Pfam" id="PF05649">
    <property type="entry name" value="Peptidase_M13_N"/>
    <property type="match status" value="1"/>
</dbReference>
<keyword evidence="3" id="KW-0645">Protease</keyword>
<keyword evidence="7" id="KW-0482">Metalloprotease</keyword>
<gene>
    <name evidence="11" type="ORF">CRE_02505</name>
</gene>
<dbReference type="CTD" id="9805039"/>
<evidence type="ECO:0000313" key="11">
    <source>
        <dbReference type="EMBL" id="EFP10757.1"/>
    </source>
</evidence>
<keyword evidence="5" id="KW-0378">Hydrolase</keyword>
<dbReference type="PROSITE" id="PS51885">
    <property type="entry name" value="NEPRILYSIN"/>
    <property type="match status" value="1"/>
</dbReference>
<evidence type="ECO:0000259" key="9">
    <source>
        <dbReference type="Pfam" id="PF01431"/>
    </source>
</evidence>
<name>E3MWM2_CAERE</name>
<dbReference type="InterPro" id="IPR019420">
    <property type="entry name" value="7TM_GPCR_serpentine_rcpt_Srbc"/>
</dbReference>
<feature type="transmembrane region" description="Helical" evidence="8">
    <location>
        <begin position="6"/>
        <end position="29"/>
    </location>
</feature>
<organism evidence="12">
    <name type="scientific">Caenorhabditis remanei</name>
    <name type="common">Caenorhabditis vulgaris</name>
    <dbReference type="NCBI Taxonomy" id="31234"/>
    <lineage>
        <taxon>Eukaryota</taxon>
        <taxon>Metazoa</taxon>
        <taxon>Ecdysozoa</taxon>
        <taxon>Nematoda</taxon>
        <taxon>Chromadorea</taxon>
        <taxon>Rhabditida</taxon>
        <taxon>Rhabditina</taxon>
        <taxon>Rhabditomorpha</taxon>
        <taxon>Rhabditoidea</taxon>
        <taxon>Rhabditidae</taxon>
        <taxon>Peloderinae</taxon>
        <taxon>Caenorhabditis</taxon>
    </lineage>
</organism>
<dbReference type="GO" id="GO:0005886">
    <property type="term" value="C:plasma membrane"/>
    <property type="evidence" value="ECO:0007669"/>
    <property type="project" value="TreeGrafter"/>
</dbReference>
<feature type="transmembrane region" description="Helical" evidence="8">
    <location>
        <begin position="80"/>
        <end position="102"/>
    </location>
</feature>
<evidence type="ECO:0008006" key="13">
    <source>
        <dbReference type="Google" id="ProtNLM"/>
    </source>
</evidence>
<dbReference type="HOGENOM" id="CLU_006187_5_0_1"/>